<dbReference type="EMBL" id="JASSZA010000006">
    <property type="protein sequence ID" value="KAK2108230.1"/>
    <property type="molecule type" value="Genomic_DNA"/>
</dbReference>
<protein>
    <submittedName>
        <fullName evidence="2">Uncharacterized protein</fullName>
    </submittedName>
</protein>
<gene>
    <name evidence="2" type="ORF">P7K49_013395</name>
</gene>
<proteinExistence type="predicted"/>
<evidence type="ECO:0000313" key="3">
    <source>
        <dbReference type="Proteomes" id="UP001266305"/>
    </source>
</evidence>
<dbReference type="Proteomes" id="UP001266305">
    <property type="component" value="Unassembled WGS sequence"/>
</dbReference>
<accession>A0ABQ9VFS0</accession>
<evidence type="ECO:0000256" key="1">
    <source>
        <dbReference type="SAM" id="MobiDB-lite"/>
    </source>
</evidence>
<keyword evidence="3" id="KW-1185">Reference proteome</keyword>
<comment type="caution">
    <text evidence="2">The sequence shown here is derived from an EMBL/GenBank/DDBJ whole genome shotgun (WGS) entry which is preliminary data.</text>
</comment>
<evidence type="ECO:0000313" key="2">
    <source>
        <dbReference type="EMBL" id="KAK2108230.1"/>
    </source>
</evidence>
<reference evidence="2 3" key="1">
    <citation type="submission" date="2023-05" db="EMBL/GenBank/DDBJ databases">
        <title>B98-5 Cell Line De Novo Hybrid Assembly: An Optical Mapping Approach.</title>
        <authorList>
            <person name="Kananen K."/>
            <person name="Auerbach J.A."/>
            <person name="Kautto E."/>
            <person name="Blachly J.S."/>
        </authorList>
    </citation>
    <scope>NUCLEOTIDE SEQUENCE [LARGE SCALE GENOMIC DNA]</scope>
    <source>
        <strain evidence="2">B95-8</strain>
        <tissue evidence="2">Cell line</tissue>
    </source>
</reference>
<sequence length="119" mass="12093">MDIFTRKQDLEEAGGPGNMAEETSQRAAGSGGHWQDPGAGSQQVVGAAGALHWSRAVEASSPAAVLSDARATAEAHVGTGEGTTCGEEHLLSHPPSKALVLTVTLPIILPLQGVPAHVL</sequence>
<organism evidence="2 3">
    <name type="scientific">Saguinus oedipus</name>
    <name type="common">Cotton-top tamarin</name>
    <name type="synonym">Oedipomidas oedipus</name>
    <dbReference type="NCBI Taxonomy" id="9490"/>
    <lineage>
        <taxon>Eukaryota</taxon>
        <taxon>Metazoa</taxon>
        <taxon>Chordata</taxon>
        <taxon>Craniata</taxon>
        <taxon>Vertebrata</taxon>
        <taxon>Euteleostomi</taxon>
        <taxon>Mammalia</taxon>
        <taxon>Eutheria</taxon>
        <taxon>Euarchontoglires</taxon>
        <taxon>Primates</taxon>
        <taxon>Haplorrhini</taxon>
        <taxon>Platyrrhini</taxon>
        <taxon>Cebidae</taxon>
        <taxon>Callitrichinae</taxon>
        <taxon>Saguinus</taxon>
    </lineage>
</organism>
<name>A0ABQ9VFS0_SAGOE</name>
<feature type="region of interest" description="Disordered" evidence="1">
    <location>
        <begin position="1"/>
        <end position="43"/>
    </location>
</feature>
<feature type="compositionally biased region" description="Basic and acidic residues" evidence="1">
    <location>
        <begin position="1"/>
        <end position="10"/>
    </location>
</feature>